<proteinExistence type="predicted"/>
<evidence type="ECO:0000313" key="1">
    <source>
        <dbReference type="EMBL" id="MBD2734635.1"/>
    </source>
</evidence>
<keyword evidence="2" id="KW-1185">Reference proteome</keyword>
<name>A0ABR8K6F1_9NOSO</name>
<reference evidence="1 2" key="1">
    <citation type="journal article" date="2020" name="ISME J.">
        <title>Comparative genomics reveals insights into cyanobacterial evolution and habitat adaptation.</title>
        <authorList>
            <person name="Chen M.Y."/>
            <person name="Teng W.K."/>
            <person name="Zhao L."/>
            <person name="Hu C.X."/>
            <person name="Zhou Y.K."/>
            <person name="Han B.P."/>
            <person name="Song L.R."/>
            <person name="Shu W.S."/>
        </authorList>
    </citation>
    <scope>NUCLEOTIDE SEQUENCE [LARGE SCALE GENOMIC DNA]</scope>
    <source>
        <strain evidence="1 2">FACHB-159</strain>
    </source>
</reference>
<evidence type="ECO:0000313" key="2">
    <source>
        <dbReference type="Proteomes" id="UP000637383"/>
    </source>
</evidence>
<comment type="caution">
    <text evidence="1">The sequence shown here is derived from an EMBL/GenBank/DDBJ whole genome shotgun (WGS) entry which is preliminary data.</text>
</comment>
<gene>
    <name evidence="1" type="ORF">H6H03_12055</name>
</gene>
<protein>
    <submittedName>
        <fullName evidence="1">Uncharacterized protein</fullName>
    </submittedName>
</protein>
<sequence>MSPTIEQVKEQYESDLLRINGVVGVGISKCEEKPCIKVYLENESPNLKKQIPKQLDGFKVDTQVTGAIKAQPQQ</sequence>
<accession>A0ABR8K6F1</accession>
<dbReference type="EMBL" id="JACJTU010000009">
    <property type="protein sequence ID" value="MBD2734635.1"/>
    <property type="molecule type" value="Genomic_DNA"/>
</dbReference>
<organism evidence="1 2">
    <name type="scientific">Nostoc paludosum FACHB-159</name>
    <dbReference type="NCBI Taxonomy" id="2692908"/>
    <lineage>
        <taxon>Bacteria</taxon>
        <taxon>Bacillati</taxon>
        <taxon>Cyanobacteriota</taxon>
        <taxon>Cyanophyceae</taxon>
        <taxon>Nostocales</taxon>
        <taxon>Nostocaceae</taxon>
        <taxon>Nostoc</taxon>
    </lineage>
</organism>
<dbReference type="Proteomes" id="UP000637383">
    <property type="component" value="Unassembled WGS sequence"/>
</dbReference>